<protein>
    <submittedName>
        <fullName evidence="5">Exonuclease domain-containing protein</fullName>
    </submittedName>
</protein>
<organism evidence="5 6">
    <name type="scientific">Cohnella cellulosilytica</name>
    <dbReference type="NCBI Taxonomy" id="986710"/>
    <lineage>
        <taxon>Bacteria</taxon>
        <taxon>Bacillati</taxon>
        <taxon>Bacillota</taxon>
        <taxon>Bacilli</taxon>
        <taxon>Bacillales</taxon>
        <taxon>Paenibacillaceae</taxon>
        <taxon>Cohnella</taxon>
    </lineage>
</organism>
<keyword evidence="2" id="KW-0378">Hydrolase</keyword>
<dbReference type="PANTHER" id="PTHR23044:SF61">
    <property type="entry name" value="3'-5' EXORIBONUCLEASE 1-RELATED"/>
    <property type="match status" value="1"/>
</dbReference>
<evidence type="ECO:0000313" key="6">
    <source>
        <dbReference type="Proteomes" id="UP001596378"/>
    </source>
</evidence>
<dbReference type="InterPro" id="IPR036397">
    <property type="entry name" value="RNaseH_sf"/>
</dbReference>
<dbReference type="CDD" id="cd06133">
    <property type="entry name" value="ERI-1_3'hExo_like"/>
    <property type="match status" value="1"/>
</dbReference>
<dbReference type="PANTHER" id="PTHR23044">
    <property type="entry name" value="3'-5' EXONUCLEASE ERI1-RELATED"/>
    <property type="match status" value="1"/>
</dbReference>
<dbReference type="SUPFAM" id="SSF53098">
    <property type="entry name" value="Ribonuclease H-like"/>
    <property type="match status" value="1"/>
</dbReference>
<dbReference type="Pfam" id="PF00929">
    <property type="entry name" value="RNase_T"/>
    <property type="match status" value="1"/>
</dbReference>
<dbReference type="InterPro" id="IPR012337">
    <property type="entry name" value="RNaseH-like_sf"/>
</dbReference>
<evidence type="ECO:0000256" key="3">
    <source>
        <dbReference type="ARBA" id="ARBA00022839"/>
    </source>
</evidence>
<reference evidence="6" key="1">
    <citation type="journal article" date="2019" name="Int. J. Syst. Evol. Microbiol.">
        <title>The Global Catalogue of Microorganisms (GCM) 10K type strain sequencing project: providing services to taxonomists for standard genome sequencing and annotation.</title>
        <authorList>
            <consortium name="The Broad Institute Genomics Platform"/>
            <consortium name="The Broad Institute Genome Sequencing Center for Infectious Disease"/>
            <person name="Wu L."/>
            <person name="Ma J."/>
        </authorList>
    </citation>
    <scope>NUCLEOTIDE SEQUENCE [LARGE SCALE GENOMIC DNA]</scope>
    <source>
        <strain evidence="6">KCTC 12907</strain>
    </source>
</reference>
<evidence type="ECO:0000256" key="2">
    <source>
        <dbReference type="ARBA" id="ARBA00022801"/>
    </source>
</evidence>
<evidence type="ECO:0000313" key="5">
    <source>
        <dbReference type="EMBL" id="MFC7150771.1"/>
    </source>
</evidence>
<dbReference type="RefSeq" id="WP_378053282.1">
    <property type="nucleotide sequence ID" value="NZ_JBHMDN010000073.1"/>
</dbReference>
<dbReference type="InterPro" id="IPR051274">
    <property type="entry name" value="3-5_Exoribonuclease"/>
</dbReference>
<dbReference type="InterPro" id="IPR047201">
    <property type="entry name" value="ERI-1_3'hExo-like"/>
</dbReference>
<keyword evidence="6" id="KW-1185">Reference proteome</keyword>
<dbReference type="SMART" id="SM00479">
    <property type="entry name" value="EXOIII"/>
    <property type="match status" value="1"/>
</dbReference>
<dbReference type="Proteomes" id="UP001596378">
    <property type="component" value="Unassembled WGS sequence"/>
</dbReference>
<comment type="caution">
    <text evidence="5">The sequence shown here is derived from an EMBL/GenBank/DDBJ whole genome shotgun (WGS) entry which is preliminary data.</text>
</comment>
<name>A0ABW2FBX2_9BACL</name>
<keyword evidence="1" id="KW-0540">Nuclease</keyword>
<evidence type="ECO:0000259" key="4">
    <source>
        <dbReference type="SMART" id="SM00479"/>
    </source>
</evidence>
<dbReference type="InterPro" id="IPR013520">
    <property type="entry name" value="Ribonucl_H"/>
</dbReference>
<proteinExistence type="predicted"/>
<keyword evidence="3 5" id="KW-0269">Exonuclease</keyword>
<dbReference type="EMBL" id="JBHTAI010000012">
    <property type="protein sequence ID" value="MFC7150771.1"/>
    <property type="molecule type" value="Genomic_DNA"/>
</dbReference>
<evidence type="ECO:0000256" key="1">
    <source>
        <dbReference type="ARBA" id="ARBA00022722"/>
    </source>
</evidence>
<dbReference type="Gene3D" id="3.30.420.10">
    <property type="entry name" value="Ribonuclease H-like superfamily/Ribonuclease H"/>
    <property type="match status" value="1"/>
</dbReference>
<accession>A0ABW2FBX2</accession>
<feature type="domain" description="Exonuclease" evidence="4">
    <location>
        <begin position="2"/>
        <end position="180"/>
    </location>
</feature>
<gene>
    <name evidence="5" type="ORF">ACFQMJ_19740</name>
</gene>
<dbReference type="GO" id="GO:0004527">
    <property type="term" value="F:exonuclease activity"/>
    <property type="evidence" value="ECO:0007669"/>
    <property type="project" value="UniProtKB-KW"/>
</dbReference>
<sequence length="250" mass="28709">MDYIILDIEFNGRKFASELPMEVIEIGAVRLDASLNAVSEFSSLVKPVYFSKLNNFIKKKTGIPQDEIDVAPGFPSVIADFEAWLGDAGSFLLVTWGGEDVKRIVFDTRMHKLNETYWTGLHYFDLLKGYLRYKKVTNDVSVEAALLDLDIPAEGSAHRALDDARMTSEVFRKIFPDLDFELKQQYKDQFSNSKERRLVKNAVRTMLAQKKPQTWEALVESYLGEKIPLTDPRKAAELRDYFHSELDKKQ</sequence>